<evidence type="ECO:0008006" key="2">
    <source>
        <dbReference type="Google" id="ProtNLM"/>
    </source>
</evidence>
<dbReference type="InterPro" id="IPR012338">
    <property type="entry name" value="Beta-lactam/transpept-like"/>
</dbReference>
<proteinExistence type="predicted"/>
<accession>X1EEX9</accession>
<feature type="non-terminal residue" evidence="1">
    <location>
        <position position="1"/>
    </location>
</feature>
<dbReference type="EMBL" id="BARU01001470">
    <property type="protein sequence ID" value="GAH31167.1"/>
    <property type="molecule type" value="Genomic_DNA"/>
</dbReference>
<dbReference type="AlphaFoldDB" id="X1EEX9"/>
<dbReference type="Gene3D" id="3.40.710.10">
    <property type="entry name" value="DD-peptidase/beta-lactamase superfamily"/>
    <property type="match status" value="1"/>
</dbReference>
<protein>
    <recommendedName>
        <fullName evidence="2">Beta-lactamase-related domain-containing protein</fullName>
    </recommendedName>
</protein>
<comment type="caution">
    <text evidence="1">The sequence shown here is derived from an EMBL/GenBank/DDBJ whole genome shotgun (WGS) entry which is preliminary data.</text>
</comment>
<organism evidence="1">
    <name type="scientific">marine sediment metagenome</name>
    <dbReference type="NCBI Taxonomy" id="412755"/>
    <lineage>
        <taxon>unclassified sequences</taxon>
        <taxon>metagenomes</taxon>
        <taxon>ecological metagenomes</taxon>
    </lineage>
</organism>
<reference evidence="1" key="1">
    <citation type="journal article" date="2014" name="Front. Microbiol.">
        <title>High frequency of phylogenetically diverse reductive dehalogenase-homologous genes in deep subseafloor sedimentary metagenomes.</title>
        <authorList>
            <person name="Kawai M."/>
            <person name="Futagami T."/>
            <person name="Toyoda A."/>
            <person name="Takaki Y."/>
            <person name="Nishi S."/>
            <person name="Hori S."/>
            <person name="Arai W."/>
            <person name="Tsubouchi T."/>
            <person name="Morono Y."/>
            <person name="Uchiyama I."/>
            <person name="Ito T."/>
            <person name="Fujiyama A."/>
            <person name="Inagaki F."/>
            <person name="Takami H."/>
        </authorList>
    </citation>
    <scope>NUCLEOTIDE SEQUENCE</scope>
    <source>
        <strain evidence="1">Expedition CK06-06</strain>
    </source>
</reference>
<gene>
    <name evidence="1" type="ORF">S03H2_03855</name>
</gene>
<name>X1EEX9_9ZZZZ</name>
<evidence type="ECO:0000313" key="1">
    <source>
        <dbReference type="EMBL" id="GAH31167.1"/>
    </source>
</evidence>
<dbReference type="SUPFAM" id="SSF56601">
    <property type="entry name" value="beta-lactamase/transpeptidase-like"/>
    <property type="match status" value="1"/>
</dbReference>
<sequence>LTDKQANGKTAMKELEAGIDQPWPIHKVIQEVKRMKTHFPPGKEGRAKYIDTNHQILGLIIENITGEPVNIVLKNLFQELNLTKTYVCEDANDKNFVPIRYKSETRHIPLFLTSTQNDIISTAKDQMTFLKAFFSGYFFPKERLKELEKWNNIFFPFKYGIGIQKFYMPRILSPLAG</sequence>